<organism evidence="1 2">
    <name type="scientific">Leucobacter coleopterorum</name>
    <dbReference type="NCBI Taxonomy" id="2714933"/>
    <lineage>
        <taxon>Bacteria</taxon>
        <taxon>Bacillati</taxon>
        <taxon>Actinomycetota</taxon>
        <taxon>Actinomycetes</taxon>
        <taxon>Micrococcales</taxon>
        <taxon>Microbacteriaceae</taxon>
        <taxon>Leucobacter</taxon>
    </lineage>
</organism>
<evidence type="ECO:0000313" key="1">
    <source>
        <dbReference type="EMBL" id="QIM18672.1"/>
    </source>
</evidence>
<sequence>MTVKYQSARLRHIDSNGIESWQSIMPHKIQERPERGDLICIGCQTWMTWQRSFTNQHGTEVPAILRLWKGHQHEVDCKLNLDTLQADLYKAHPEVISLENKVLYLHLPNEEQQKARQPATTGGHHRNNAELWTQTMHSATAIARFLRNFDDPDDLLKRLMIRYRDPNNDIKTMFWADFCFHADSPQAGQYLHRLRGKHPQTKAAPVAVIFPVKQDPKLNHKGTQRFFRIKTGQHVHIDNEQQTLMLSLAEYLTVTRSRLERYKPGSTVIVLGHGHEFGWPATADPIREIRIQIRESWQIAEL</sequence>
<keyword evidence="2" id="KW-1185">Reference proteome</keyword>
<dbReference type="EMBL" id="CP049933">
    <property type="protein sequence ID" value="QIM18672.1"/>
    <property type="molecule type" value="Genomic_DNA"/>
</dbReference>
<reference evidence="1 2" key="1">
    <citation type="submission" date="2020-03" db="EMBL/GenBank/DDBJ databases">
        <title>Leucobacter sp. nov., isolated from beetles.</title>
        <authorList>
            <person name="Hyun D.-W."/>
            <person name="Bae J.-W."/>
        </authorList>
    </citation>
    <scope>NUCLEOTIDE SEQUENCE [LARGE SCALE GENOMIC DNA]</scope>
    <source>
        <strain evidence="1 2">HDW9A</strain>
    </source>
</reference>
<dbReference type="Proteomes" id="UP000503441">
    <property type="component" value="Chromosome"/>
</dbReference>
<accession>A0ABX6JWJ4</accession>
<protein>
    <submittedName>
        <fullName evidence="1">Uncharacterized protein</fullName>
    </submittedName>
</protein>
<dbReference type="RefSeq" id="WP_166330490.1">
    <property type="nucleotide sequence ID" value="NZ_CP049933.1"/>
</dbReference>
<evidence type="ECO:0000313" key="2">
    <source>
        <dbReference type="Proteomes" id="UP000503441"/>
    </source>
</evidence>
<gene>
    <name evidence="1" type="ORF">G7066_08715</name>
</gene>
<proteinExistence type="predicted"/>
<name>A0ABX6JWJ4_9MICO</name>